<feature type="region of interest" description="Disordered" evidence="2">
    <location>
        <begin position="55"/>
        <end position="79"/>
    </location>
</feature>
<accession>A0A814C556</accession>
<dbReference type="SMART" id="SM00698">
    <property type="entry name" value="MORN"/>
    <property type="match status" value="2"/>
</dbReference>
<protein>
    <submittedName>
        <fullName evidence="3">Uncharacterized protein</fullName>
    </submittedName>
</protein>
<dbReference type="OrthoDB" id="270720at2759"/>
<evidence type="ECO:0000313" key="4">
    <source>
        <dbReference type="EMBL" id="CAF1321494.1"/>
    </source>
</evidence>
<dbReference type="PANTHER" id="PTHR23084">
    <property type="entry name" value="PHOSPHATIDYLINOSITOL-4-PHOSPHATE 5-KINASE RELATED"/>
    <property type="match status" value="1"/>
</dbReference>
<keyword evidence="1" id="KW-0677">Repeat</keyword>
<dbReference type="InterPro" id="IPR003409">
    <property type="entry name" value="MORN"/>
</dbReference>
<evidence type="ECO:0000313" key="6">
    <source>
        <dbReference type="Proteomes" id="UP000663852"/>
    </source>
</evidence>
<evidence type="ECO:0000313" key="5">
    <source>
        <dbReference type="Proteomes" id="UP000663828"/>
    </source>
</evidence>
<name>A0A814C556_ADIRI</name>
<dbReference type="Pfam" id="PF02493">
    <property type="entry name" value="MORN"/>
    <property type="match status" value="3"/>
</dbReference>
<organism evidence="3 6">
    <name type="scientific">Adineta ricciae</name>
    <name type="common">Rotifer</name>
    <dbReference type="NCBI Taxonomy" id="249248"/>
    <lineage>
        <taxon>Eukaryota</taxon>
        <taxon>Metazoa</taxon>
        <taxon>Spiralia</taxon>
        <taxon>Gnathifera</taxon>
        <taxon>Rotifera</taxon>
        <taxon>Eurotatoria</taxon>
        <taxon>Bdelloidea</taxon>
        <taxon>Adinetida</taxon>
        <taxon>Adinetidae</taxon>
        <taxon>Adineta</taxon>
    </lineage>
</organism>
<dbReference type="AlphaFoldDB" id="A0A814C556"/>
<dbReference type="SUPFAM" id="SSF82185">
    <property type="entry name" value="Histone H3 K4-specific methyltransferase SET7/9 N-terminal domain"/>
    <property type="match status" value="1"/>
</dbReference>
<reference evidence="3" key="1">
    <citation type="submission" date="2021-02" db="EMBL/GenBank/DDBJ databases">
        <authorList>
            <person name="Nowell W R."/>
        </authorList>
    </citation>
    <scope>NUCLEOTIDE SEQUENCE</scope>
</reference>
<comment type="caution">
    <text evidence="3">The sequence shown here is derived from an EMBL/GenBank/DDBJ whole genome shotgun (WGS) entry which is preliminary data.</text>
</comment>
<keyword evidence="5" id="KW-1185">Reference proteome</keyword>
<proteinExistence type="predicted"/>
<sequence>MHGKGTYTWAPEPNGKSNTYTGAWVEACSLWTTEPKRYDSLDVINEWRVGQWKDDKKHGTGTVTWPPEPNGKSNTYTGGWVEGKRTGHGVYIFANGDRYEGICSQITSVFTAKN</sequence>
<evidence type="ECO:0000256" key="2">
    <source>
        <dbReference type="SAM" id="MobiDB-lite"/>
    </source>
</evidence>
<dbReference type="Proteomes" id="UP000663852">
    <property type="component" value="Unassembled WGS sequence"/>
</dbReference>
<dbReference type="Proteomes" id="UP000663828">
    <property type="component" value="Unassembled WGS sequence"/>
</dbReference>
<dbReference type="EMBL" id="CAJNOR010002638">
    <property type="protein sequence ID" value="CAF1321494.1"/>
    <property type="molecule type" value="Genomic_DNA"/>
</dbReference>
<evidence type="ECO:0000313" key="3">
    <source>
        <dbReference type="EMBL" id="CAF0936923.1"/>
    </source>
</evidence>
<gene>
    <name evidence="3" type="ORF">EDS130_LOCUS11609</name>
    <name evidence="4" type="ORF">XAT740_LOCUS29937</name>
</gene>
<dbReference type="Gene3D" id="2.20.110.10">
    <property type="entry name" value="Histone H3 K4-specific methyltransferase SET7/9 N-terminal domain"/>
    <property type="match status" value="1"/>
</dbReference>
<dbReference type="PANTHER" id="PTHR23084:SF262">
    <property type="entry name" value="FYVE-TYPE DOMAIN-CONTAINING PROTEIN"/>
    <property type="match status" value="1"/>
</dbReference>
<evidence type="ECO:0000256" key="1">
    <source>
        <dbReference type="ARBA" id="ARBA00022737"/>
    </source>
</evidence>
<dbReference type="EMBL" id="CAJNOJ010000042">
    <property type="protein sequence ID" value="CAF0936923.1"/>
    <property type="molecule type" value="Genomic_DNA"/>
</dbReference>